<keyword evidence="3" id="KW-1185">Reference proteome</keyword>
<evidence type="ECO:0000313" key="2">
    <source>
        <dbReference type="EnsemblMetazoa" id="AFAF018084-PA"/>
    </source>
</evidence>
<dbReference type="EnsemblMetazoa" id="AFAF018084-RA">
    <property type="protein sequence ID" value="AFAF018084-PA"/>
    <property type="gene ID" value="AFAF018084"/>
</dbReference>
<feature type="signal peptide" evidence="1">
    <location>
        <begin position="1"/>
        <end position="22"/>
    </location>
</feature>
<dbReference type="VEuPathDB" id="VectorBase:AFAF018084"/>
<dbReference type="EMBL" id="AXCN02000633">
    <property type="status" value="NOT_ANNOTATED_CDS"/>
    <property type="molecule type" value="Genomic_DNA"/>
</dbReference>
<evidence type="ECO:0000313" key="3">
    <source>
        <dbReference type="Proteomes" id="UP000075886"/>
    </source>
</evidence>
<keyword evidence="1" id="KW-0732">Signal</keyword>
<evidence type="ECO:0008006" key="4">
    <source>
        <dbReference type="Google" id="ProtNLM"/>
    </source>
</evidence>
<protein>
    <recommendedName>
        <fullName evidence="4">Protein TsetseEP domain-containing protein</fullName>
    </recommendedName>
</protein>
<proteinExistence type="predicted"/>
<reference evidence="2" key="2">
    <citation type="submission" date="2020-05" db="UniProtKB">
        <authorList>
            <consortium name="EnsemblMetazoa"/>
        </authorList>
    </citation>
    <scope>IDENTIFICATION</scope>
    <source>
        <strain evidence="2">FAR1</strain>
    </source>
</reference>
<evidence type="ECO:0000256" key="1">
    <source>
        <dbReference type="SAM" id="SignalP"/>
    </source>
</evidence>
<sequence length="493" mass="53419">MARVDLAFAFLLGCALLQHAFASPEFGSIGTVSSSFTIKNTVDSITPLLDAVDNNNGRTLKTDYSLLVTVLPLMEALGTNVASLGSAITTKLSASVPKNDGNLNAAIDPVIDAIAPFKNFIDTLVASTRATLKALLGDDIDHLFGDVFGNMKLSLDQLERALLRLKGALASATIKAGRAQVDPALVMEVLVAASYLKATVTPVDYTIRSSIENVGYADDFLDGLQFMTTNLKESLEEYFTQFRDTLTDDGAYLADIATDFKNSLTVITNGVPAATSAMSSLPDYADMSTALTKFGDVIATLQSVPEMINQEVTKITGIVNTFTTDYASILVPRSYVSITYLMEVLISGGKYSRFCFFKYSPRLINYYALLVSDVESCYNYEIYRLESIIDVAIYVNTMIAFDLEDLIDNLTACNTKASPGPCIKAIGPYYIKLSEKTVAKLATLIAYSYAETKAATMRLGSCILTSKLENMQKLVTAVKDIQTCHDVGPQDPN</sequence>
<dbReference type="Proteomes" id="UP000075886">
    <property type="component" value="Unassembled WGS sequence"/>
</dbReference>
<name>A0A182QW67_9DIPT</name>
<dbReference type="AlphaFoldDB" id="A0A182QW67"/>
<feature type="chain" id="PRO_5008133412" description="Protein TsetseEP domain-containing protein" evidence="1">
    <location>
        <begin position="23"/>
        <end position="493"/>
    </location>
</feature>
<accession>A0A182QW67</accession>
<reference evidence="3" key="1">
    <citation type="submission" date="2014-01" db="EMBL/GenBank/DDBJ databases">
        <title>The Genome Sequence of Anopheles farauti FAR1 (V2).</title>
        <authorList>
            <consortium name="The Broad Institute Genomics Platform"/>
            <person name="Neafsey D.E."/>
            <person name="Besansky N."/>
            <person name="Howell P."/>
            <person name="Walton C."/>
            <person name="Young S.K."/>
            <person name="Zeng Q."/>
            <person name="Gargeya S."/>
            <person name="Fitzgerald M."/>
            <person name="Haas B."/>
            <person name="Abouelleil A."/>
            <person name="Allen A.W."/>
            <person name="Alvarado L."/>
            <person name="Arachchi H.M."/>
            <person name="Berlin A.M."/>
            <person name="Chapman S.B."/>
            <person name="Gainer-Dewar J."/>
            <person name="Goldberg J."/>
            <person name="Griggs A."/>
            <person name="Gujja S."/>
            <person name="Hansen M."/>
            <person name="Howarth C."/>
            <person name="Imamovic A."/>
            <person name="Ireland A."/>
            <person name="Larimer J."/>
            <person name="McCowan C."/>
            <person name="Murphy C."/>
            <person name="Pearson M."/>
            <person name="Poon T.W."/>
            <person name="Priest M."/>
            <person name="Roberts A."/>
            <person name="Saif S."/>
            <person name="Shea T."/>
            <person name="Sisk P."/>
            <person name="Sykes S."/>
            <person name="Wortman J."/>
            <person name="Nusbaum C."/>
            <person name="Birren B."/>
        </authorList>
    </citation>
    <scope>NUCLEOTIDE SEQUENCE [LARGE SCALE GENOMIC DNA]</scope>
    <source>
        <strain evidence="3">FAR1</strain>
    </source>
</reference>
<organism evidence="2 3">
    <name type="scientific">Anopheles farauti</name>
    <dbReference type="NCBI Taxonomy" id="69004"/>
    <lineage>
        <taxon>Eukaryota</taxon>
        <taxon>Metazoa</taxon>
        <taxon>Ecdysozoa</taxon>
        <taxon>Arthropoda</taxon>
        <taxon>Hexapoda</taxon>
        <taxon>Insecta</taxon>
        <taxon>Pterygota</taxon>
        <taxon>Neoptera</taxon>
        <taxon>Endopterygota</taxon>
        <taxon>Diptera</taxon>
        <taxon>Nematocera</taxon>
        <taxon>Culicoidea</taxon>
        <taxon>Culicidae</taxon>
        <taxon>Anophelinae</taxon>
        <taxon>Anopheles</taxon>
    </lineage>
</organism>